<evidence type="ECO:0000256" key="9">
    <source>
        <dbReference type="SAM" id="Phobius"/>
    </source>
</evidence>
<feature type="transmembrane region" description="Helical" evidence="9">
    <location>
        <begin position="160"/>
        <end position="182"/>
    </location>
</feature>
<accession>A0A547PAC0</accession>
<evidence type="ECO:0000256" key="4">
    <source>
        <dbReference type="ARBA" id="ARBA00022475"/>
    </source>
</evidence>
<feature type="transmembrane region" description="Helical" evidence="9">
    <location>
        <begin position="135"/>
        <end position="153"/>
    </location>
</feature>
<evidence type="ECO:0000256" key="1">
    <source>
        <dbReference type="ARBA" id="ARBA00004651"/>
    </source>
</evidence>
<feature type="transmembrane region" description="Helical" evidence="9">
    <location>
        <begin position="233"/>
        <end position="252"/>
    </location>
</feature>
<dbReference type="GO" id="GO:0005886">
    <property type="term" value="C:plasma membrane"/>
    <property type="evidence" value="ECO:0007669"/>
    <property type="project" value="UniProtKB-SubCell"/>
</dbReference>
<feature type="transmembrane region" description="Helical" evidence="9">
    <location>
        <begin position="280"/>
        <end position="306"/>
    </location>
</feature>
<dbReference type="PANTHER" id="PTHR42770:SF18">
    <property type="entry name" value="ARGININE_AGMATINE ANTIPORTER"/>
    <property type="match status" value="1"/>
</dbReference>
<evidence type="ECO:0000256" key="5">
    <source>
        <dbReference type="ARBA" id="ARBA00022692"/>
    </source>
</evidence>
<feature type="transmembrane region" description="Helical" evidence="9">
    <location>
        <begin position="20"/>
        <end position="47"/>
    </location>
</feature>
<dbReference type="Gene3D" id="1.20.1740.10">
    <property type="entry name" value="Amino acid/polyamine transporter I"/>
    <property type="match status" value="1"/>
</dbReference>
<proteinExistence type="inferred from homology"/>
<evidence type="ECO:0000256" key="6">
    <source>
        <dbReference type="ARBA" id="ARBA00022989"/>
    </source>
</evidence>
<keyword evidence="6 9" id="KW-1133">Transmembrane helix</keyword>
<comment type="caution">
    <text evidence="10">The sequence shown here is derived from an EMBL/GenBank/DDBJ whole genome shotgun (WGS) entry which is preliminary data.</text>
</comment>
<evidence type="ECO:0000313" key="11">
    <source>
        <dbReference type="Proteomes" id="UP000316343"/>
    </source>
</evidence>
<evidence type="ECO:0000256" key="3">
    <source>
        <dbReference type="ARBA" id="ARBA00021069"/>
    </source>
</evidence>
<dbReference type="OrthoDB" id="7065842at2"/>
<comment type="function">
    <text evidence="8">Major component of the acid-resistance (AR) system allowing enteric pathogens to survive the acidic environment in the stomach. Exchanges extracellular arginine for its intracellular decarboxylation product agmatine (Agm) thereby expelling intracellular protons. Probably undergoes several conformational states in order to translocate the substrate across the membrane; keeps the substrate accessible to only 1 side of the membrane at a time by opening and closing 3 membrane-internal gates.</text>
</comment>
<evidence type="ECO:0000313" key="10">
    <source>
        <dbReference type="EMBL" id="TRD11089.1"/>
    </source>
</evidence>
<comment type="similarity">
    <text evidence="2">Belongs to the amino acid-polyamine-organocation (APC) superfamily. Basic amino acid/polyamine antiporter (APA) (TC 2.A.3.2) family.</text>
</comment>
<feature type="transmembrane region" description="Helical" evidence="9">
    <location>
        <begin position="386"/>
        <end position="405"/>
    </location>
</feature>
<evidence type="ECO:0000256" key="8">
    <source>
        <dbReference type="ARBA" id="ARBA00045636"/>
    </source>
</evidence>
<dbReference type="Pfam" id="PF13520">
    <property type="entry name" value="AA_permease_2"/>
    <property type="match status" value="1"/>
</dbReference>
<dbReference type="InterPro" id="IPR050367">
    <property type="entry name" value="APC_superfamily"/>
</dbReference>
<name>A0A547PAC0_9SPHN</name>
<dbReference type="Proteomes" id="UP000316343">
    <property type="component" value="Unassembled WGS sequence"/>
</dbReference>
<feature type="transmembrane region" description="Helical" evidence="9">
    <location>
        <begin position="350"/>
        <end position="374"/>
    </location>
</feature>
<dbReference type="PANTHER" id="PTHR42770">
    <property type="entry name" value="AMINO ACID TRANSPORTER-RELATED"/>
    <property type="match status" value="1"/>
</dbReference>
<keyword evidence="11" id="KW-1185">Reference proteome</keyword>
<feature type="transmembrane region" description="Helical" evidence="9">
    <location>
        <begin position="327"/>
        <end position="344"/>
    </location>
</feature>
<keyword evidence="7 9" id="KW-0472">Membrane</keyword>
<dbReference type="EMBL" id="VHJK01000001">
    <property type="protein sequence ID" value="TRD11089.1"/>
    <property type="molecule type" value="Genomic_DNA"/>
</dbReference>
<dbReference type="AlphaFoldDB" id="A0A547PAC0"/>
<feature type="transmembrane region" description="Helical" evidence="9">
    <location>
        <begin position="53"/>
        <end position="72"/>
    </location>
</feature>
<protein>
    <recommendedName>
        <fullName evidence="3">Arginine/agmatine antiporter</fullName>
    </recommendedName>
</protein>
<feature type="transmembrane region" description="Helical" evidence="9">
    <location>
        <begin position="411"/>
        <end position="428"/>
    </location>
</feature>
<evidence type="ECO:0000256" key="7">
    <source>
        <dbReference type="ARBA" id="ARBA00023136"/>
    </source>
</evidence>
<comment type="subcellular location">
    <subcellularLocation>
        <location evidence="1">Cell membrane</location>
        <topology evidence="1">Multi-pass membrane protein</topology>
    </subcellularLocation>
</comment>
<keyword evidence="5 9" id="KW-0812">Transmembrane</keyword>
<feature type="transmembrane region" description="Helical" evidence="9">
    <location>
        <begin position="93"/>
        <end position="115"/>
    </location>
</feature>
<evidence type="ECO:0000256" key="2">
    <source>
        <dbReference type="ARBA" id="ARBA00008220"/>
    </source>
</evidence>
<sequence>MRVPIWGEQAISYDQKPPRVVGLGGAILTSLNGVVGSGIFALPALLFAAAGSFSPVAILLFACLYGSVLLVVAKLSTIFRQSGGAQLYTEHAFGPAIGFQVGWFSLATNMAGAAANFHVLVSYLSAIFPFFEDPAIRMITMAVLVVLFMAISISGAARSIGAIAVGTVLKLAPIVLLVVIGFAQNGVPTEVSLPTFSSFESVALLLAFAFSGCDVAVYAAGEAKEPRKTMMRALMLNLGGVAIFYALVQLAYSATAPDPTAVDIPLAAMGEKLLGPTGSLMISLAAIFSIATFQINVFFLIPRLAYGMGRRGLLPHVFAYVSPRFKTPVVAIAAYGAVVGALTLSGTFEILAVLVVSVEQLGFLAVIAALVTMWRRGDAGLRETMDFRWAIIVPVATGYIVWLMSQLEATSVLYMAVMVAIGVALYWLSKASAVKQDGIDLPEGRS</sequence>
<reference evidence="10 11" key="1">
    <citation type="submission" date="2019-06" db="EMBL/GenBank/DDBJ databases">
        <title>Erythrobacter insulae sp. nov., isolated from a tidal flat.</title>
        <authorList>
            <person name="Yoon J.-H."/>
        </authorList>
    </citation>
    <scope>NUCLEOTIDE SEQUENCE [LARGE SCALE GENOMIC DNA]</scope>
    <source>
        <strain evidence="10 11">JBTF-M21</strain>
    </source>
</reference>
<keyword evidence="4" id="KW-1003">Cell membrane</keyword>
<dbReference type="RefSeq" id="WP_142787353.1">
    <property type="nucleotide sequence ID" value="NZ_VHJK01000001.1"/>
</dbReference>
<feature type="transmembrane region" description="Helical" evidence="9">
    <location>
        <begin position="202"/>
        <end position="221"/>
    </location>
</feature>
<dbReference type="PIRSF" id="PIRSF006060">
    <property type="entry name" value="AA_transporter"/>
    <property type="match status" value="1"/>
</dbReference>
<organism evidence="10 11">
    <name type="scientific">Erythrobacter insulae</name>
    <dbReference type="NCBI Taxonomy" id="2584124"/>
    <lineage>
        <taxon>Bacteria</taxon>
        <taxon>Pseudomonadati</taxon>
        <taxon>Pseudomonadota</taxon>
        <taxon>Alphaproteobacteria</taxon>
        <taxon>Sphingomonadales</taxon>
        <taxon>Erythrobacteraceae</taxon>
        <taxon>Erythrobacter/Porphyrobacter group</taxon>
        <taxon>Erythrobacter</taxon>
    </lineage>
</organism>
<dbReference type="GO" id="GO:0022857">
    <property type="term" value="F:transmembrane transporter activity"/>
    <property type="evidence" value="ECO:0007669"/>
    <property type="project" value="InterPro"/>
</dbReference>
<gene>
    <name evidence="10" type="ORF">FGU71_03970</name>
</gene>
<dbReference type="InterPro" id="IPR002293">
    <property type="entry name" value="AA/rel_permease1"/>
</dbReference>